<proteinExistence type="predicted"/>
<dbReference type="Proteomes" id="UP001362999">
    <property type="component" value="Unassembled WGS sequence"/>
</dbReference>
<protein>
    <submittedName>
        <fullName evidence="1">Uncharacterized protein</fullName>
    </submittedName>
</protein>
<dbReference type="EMBL" id="JAWWNJ010000079">
    <property type="protein sequence ID" value="KAK7002452.1"/>
    <property type="molecule type" value="Genomic_DNA"/>
</dbReference>
<sequence>MASRSNLSKLLFTSSSQSSPIRQSAFVIIKNPRSQGDTRKADTVSKRSSTCNILSLRCFPPATFPVAVAGTKLDSMRMFETRHGVAYGQAANPASRDACEERRRHLRPQTQHCKPDRCTGRRLFPTHDTDMKTTSRCCWWSYKASDSSIRRPIDEGWRSGRRWVILSFILASFSTRTLRALGLFLLSLASYYPFLCSGRSIPYIP</sequence>
<dbReference type="AlphaFoldDB" id="A0AAW0A988"/>
<keyword evidence="2" id="KW-1185">Reference proteome</keyword>
<reference evidence="1 2" key="1">
    <citation type="journal article" date="2024" name="J Genomics">
        <title>Draft genome sequencing and assembly of Favolaschia claudopus CIRM-BRFM 2984 isolated from oak limbs.</title>
        <authorList>
            <person name="Navarro D."/>
            <person name="Drula E."/>
            <person name="Chaduli D."/>
            <person name="Cazenave R."/>
            <person name="Ahrendt S."/>
            <person name="Wang J."/>
            <person name="Lipzen A."/>
            <person name="Daum C."/>
            <person name="Barry K."/>
            <person name="Grigoriev I.V."/>
            <person name="Favel A."/>
            <person name="Rosso M.N."/>
            <person name="Martin F."/>
        </authorList>
    </citation>
    <scope>NUCLEOTIDE SEQUENCE [LARGE SCALE GENOMIC DNA]</scope>
    <source>
        <strain evidence="1 2">CIRM-BRFM 2984</strain>
    </source>
</reference>
<evidence type="ECO:0000313" key="1">
    <source>
        <dbReference type="EMBL" id="KAK7002452.1"/>
    </source>
</evidence>
<evidence type="ECO:0000313" key="2">
    <source>
        <dbReference type="Proteomes" id="UP001362999"/>
    </source>
</evidence>
<accession>A0AAW0A988</accession>
<organism evidence="1 2">
    <name type="scientific">Favolaschia claudopus</name>
    <dbReference type="NCBI Taxonomy" id="2862362"/>
    <lineage>
        <taxon>Eukaryota</taxon>
        <taxon>Fungi</taxon>
        <taxon>Dikarya</taxon>
        <taxon>Basidiomycota</taxon>
        <taxon>Agaricomycotina</taxon>
        <taxon>Agaricomycetes</taxon>
        <taxon>Agaricomycetidae</taxon>
        <taxon>Agaricales</taxon>
        <taxon>Marasmiineae</taxon>
        <taxon>Mycenaceae</taxon>
        <taxon>Favolaschia</taxon>
    </lineage>
</organism>
<comment type="caution">
    <text evidence="1">The sequence shown here is derived from an EMBL/GenBank/DDBJ whole genome shotgun (WGS) entry which is preliminary data.</text>
</comment>
<gene>
    <name evidence="1" type="ORF">R3P38DRAFT_1734105</name>
</gene>
<name>A0AAW0A988_9AGAR</name>